<dbReference type="InterPro" id="IPR036388">
    <property type="entry name" value="WH-like_DNA-bd_sf"/>
</dbReference>
<dbReference type="Proteomes" id="UP001162834">
    <property type="component" value="Chromosome"/>
</dbReference>
<proteinExistence type="predicted"/>
<dbReference type="PROSITE" id="PS50043">
    <property type="entry name" value="HTH_LUXR_2"/>
    <property type="match status" value="1"/>
</dbReference>
<dbReference type="InterPro" id="IPR041664">
    <property type="entry name" value="AAA_16"/>
</dbReference>
<dbReference type="EMBL" id="CP087164">
    <property type="protein sequence ID" value="UGS34026.1"/>
    <property type="molecule type" value="Genomic_DNA"/>
</dbReference>
<dbReference type="KEGG" id="sbae:DSM104329_00396"/>
<evidence type="ECO:0000256" key="3">
    <source>
        <dbReference type="PROSITE-ProRule" id="PRU00339"/>
    </source>
</evidence>
<accession>A0A9E6XUJ8</accession>
<feature type="compositionally biased region" description="Low complexity" evidence="4">
    <location>
        <begin position="904"/>
        <end position="920"/>
    </location>
</feature>
<dbReference type="SUPFAM" id="SSF52540">
    <property type="entry name" value="P-loop containing nucleoside triphosphate hydrolases"/>
    <property type="match status" value="1"/>
</dbReference>
<dbReference type="PRINTS" id="PR00038">
    <property type="entry name" value="HTHLUXR"/>
</dbReference>
<dbReference type="PANTHER" id="PTHR16305">
    <property type="entry name" value="TESTICULAR SOLUBLE ADENYLYL CYCLASE"/>
    <property type="match status" value="1"/>
</dbReference>
<dbReference type="InterPro" id="IPR000792">
    <property type="entry name" value="Tscrpt_reg_LuxR_C"/>
</dbReference>
<dbReference type="GO" id="GO:0005524">
    <property type="term" value="F:ATP binding"/>
    <property type="evidence" value="ECO:0007669"/>
    <property type="project" value="UniProtKB-KW"/>
</dbReference>
<keyword evidence="3" id="KW-0802">TPR repeat</keyword>
<evidence type="ECO:0000256" key="2">
    <source>
        <dbReference type="ARBA" id="ARBA00022840"/>
    </source>
</evidence>
<dbReference type="Pfam" id="PF00196">
    <property type="entry name" value="GerE"/>
    <property type="match status" value="1"/>
</dbReference>
<dbReference type="InterPro" id="IPR011990">
    <property type="entry name" value="TPR-like_helical_dom_sf"/>
</dbReference>
<dbReference type="InterPro" id="IPR016032">
    <property type="entry name" value="Sig_transdc_resp-reg_C-effctor"/>
</dbReference>
<keyword evidence="1" id="KW-0547">Nucleotide-binding</keyword>
<gene>
    <name evidence="6" type="ORF">DSM104329_00396</name>
</gene>
<evidence type="ECO:0000256" key="4">
    <source>
        <dbReference type="SAM" id="MobiDB-lite"/>
    </source>
</evidence>
<dbReference type="GO" id="GO:0005737">
    <property type="term" value="C:cytoplasm"/>
    <property type="evidence" value="ECO:0007669"/>
    <property type="project" value="TreeGrafter"/>
</dbReference>
<dbReference type="SUPFAM" id="SSF48452">
    <property type="entry name" value="TPR-like"/>
    <property type="match status" value="2"/>
</dbReference>
<name>A0A9E6XUJ8_9ACTN</name>
<dbReference type="SMART" id="SM00028">
    <property type="entry name" value="TPR"/>
    <property type="match status" value="3"/>
</dbReference>
<dbReference type="GO" id="GO:0006355">
    <property type="term" value="P:regulation of DNA-templated transcription"/>
    <property type="evidence" value="ECO:0007669"/>
    <property type="project" value="InterPro"/>
</dbReference>
<keyword evidence="2" id="KW-0067">ATP-binding</keyword>
<keyword evidence="7" id="KW-1185">Reference proteome</keyword>
<feature type="repeat" description="TPR" evidence="3">
    <location>
        <begin position="432"/>
        <end position="465"/>
    </location>
</feature>
<evidence type="ECO:0000256" key="1">
    <source>
        <dbReference type="ARBA" id="ARBA00022741"/>
    </source>
</evidence>
<dbReference type="SMART" id="SM00421">
    <property type="entry name" value="HTH_LUXR"/>
    <property type="match status" value="1"/>
</dbReference>
<dbReference type="InterPro" id="IPR027417">
    <property type="entry name" value="P-loop_NTPase"/>
</dbReference>
<dbReference type="GO" id="GO:0004016">
    <property type="term" value="F:adenylate cyclase activity"/>
    <property type="evidence" value="ECO:0007669"/>
    <property type="project" value="TreeGrafter"/>
</dbReference>
<evidence type="ECO:0000313" key="7">
    <source>
        <dbReference type="Proteomes" id="UP001162834"/>
    </source>
</evidence>
<dbReference type="InterPro" id="IPR019734">
    <property type="entry name" value="TPR_rpt"/>
</dbReference>
<evidence type="ECO:0000313" key="6">
    <source>
        <dbReference type="EMBL" id="UGS34026.1"/>
    </source>
</evidence>
<evidence type="ECO:0000259" key="5">
    <source>
        <dbReference type="PROSITE" id="PS50043"/>
    </source>
</evidence>
<dbReference type="Pfam" id="PF13191">
    <property type="entry name" value="AAA_16"/>
    <property type="match status" value="1"/>
</dbReference>
<dbReference type="Gene3D" id="1.25.40.10">
    <property type="entry name" value="Tetratricopeptide repeat domain"/>
    <property type="match status" value="2"/>
</dbReference>
<dbReference type="SUPFAM" id="SSF46894">
    <property type="entry name" value="C-terminal effector domain of the bipartite response regulators"/>
    <property type="match status" value="1"/>
</dbReference>
<reference evidence="6" key="1">
    <citation type="journal article" date="2022" name="Int. J. Syst. Evol. Microbiol.">
        <title>Pseudomonas aegrilactucae sp. nov. and Pseudomonas morbosilactucae sp. nov., pathogens causing bacterial rot of lettuce in Japan.</title>
        <authorList>
            <person name="Sawada H."/>
            <person name="Fujikawa T."/>
            <person name="Satou M."/>
        </authorList>
    </citation>
    <scope>NUCLEOTIDE SEQUENCE</scope>
    <source>
        <strain evidence="6">0166_1</strain>
    </source>
</reference>
<dbReference type="Gene3D" id="1.10.10.10">
    <property type="entry name" value="Winged helix-like DNA-binding domain superfamily/Winged helix DNA-binding domain"/>
    <property type="match status" value="1"/>
</dbReference>
<dbReference type="GO" id="GO:0003677">
    <property type="term" value="F:DNA binding"/>
    <property type="evidence" value="ECO:0007669"/>
    <property type="project" value="InterPro"/>
</dbReference>
<feature type="repeat" description="TPR" evidence="3">
    <location>
        <begin position="472"/>
        <end position="505"/>
    </location>
</feature>
<dbReference type="RefSeq" id="WP_259313716.1">
    <property type="nucleotide sequence ID" value="NZ_CP087164.1"/>
</dbReference>
<protein>
    <recommendedName>
        <fullName evidence="5">HTH luxR-type domain-containing protein</fullName>
    </recommendedName>
</protein>
<dbReference type="PROSITE" id="PS50005">
    <property type="entry name" value="TPR"/>
    <property type="match status" value="2"/>
</dbReference>
<organism evidence="6 7">
    <name type="scientific">Capillimicrobium parvum</name>
    <dbReference type="NCBI Taxonomy" id="2884022"/>
    <lineage>
        <taxon>Bacteria</taxon>
        <taxon>Bacillati</taxon>
        <taxon>Actinomycetota</taxon>
        <taxon>Thermoleophilia</taxon>
        <taxon>Solirubrobacterales</taxon>
        <taxon>Capillimicrobiaceae</taxon>
        <taxon>Capillimicrobium</taxon>
    </lineage>
</organism>
<dbReference type="Gene3D" id="3.40.50.300">
    <property type="entry name" value="P-loop containing nucleotide triphosphate hydrolases"/>
    <property type="match status" value="1"/>
</dbReference>
<feature type="domain" description="HTH luxR-type" evidence="5">
    <location>
        <begin position="920"/>
        <end position="985"/>
    </location>
</feature>
<dbReference type="PANTHER" id="PTHR16305:SF35">
    <property type="entry name" value="TRANSCRIPTIONAL ACTIVATOR DOMAIN"/>
    <property type="match status" value="1"/>
</dbReference>
<feature type="region of interest" description="Disordered" evidence="4">
    <location>
        <begin position="898"/>
        <end position="924"/>
    </location>
</feature>
<dbReference type="AlphaFoldDB" id="A0A9E6XUJ8"/>
<dbReference type="CDD" id="cd06170">
    <property type="entry name" value="LuxR_C_like"/>
    <property type="match status" value="1"/>
</dbReference>
<sequence>MASRVSSRRFVGREPQLAELRRVLDQAADGRAWLALVAGESGVGKTRLVDELALRARDAGARVLFGDCVELAEGELPYAPLIGALRPLIRSGDPALDDVRAELDRPNPRAESPAPQGHFFELLLGALDRLCRDRPLVLVLEDIHWADRSTRDFLAFLARNMCAERLLVVATFRTDELHRRHPLRPLLPEIERLDRTTRVTVERLTPAELAAQLADILGSDPEPALVERLYARCEGNPLFAEELLAAGGDGRGELPPTLRDALMVRVETLAEPTQELLRAVSAAARADEALLGDVSGLDRPQLRGALREALAHHVLVSDDDGLYAFRHALLREALHEDLLPGERVELHLALARAIEGRLEDGAAAPDLDTVTQIAHHYVVAGEQPEALGAAVRAAAAAERVHAPAEAAAQLERALALWPRVADAEQRTGHDHVRLLERLGIAAYYLGDYERARHAFQKAVDELGEAGDRHRRASMMERLGRAQWHLGPGEEAYATYERGLALLPEDEPPSIERARLLAGLARTMMLWGRYSDAVDLCERTLEASRAAGSRTAESNALNTLGVARAGLGDVEGGIARLEESIAMCWADDRLDGVDRGYVNLGDVLLLAGRVQEALLLATDGISQLERRGRRPQWLNLQAAEIALAAGDWEQVVARVSPERAPRHLGITALYFDVVSGELHLSRGDAERAMVHLERARRLTDLAIDPQWRAPIAALLAEALRRGDRFDQARAVLREAHDGLSSIVRMQDHARMARLAAAALAVEADAAQRARDLADADAEAHALARTHVWLERGRAVGDAPGTAAWVAVAEAEALRAGGAPSAQAWAAAAEAWDAVERPYYAAQARWREAEAHAQAGDRVAGEAPARSALEVARWLGAAWLVEELDSLARRARLRLDGGDDERRVARGSAPGAAGSAPPGGRAPVDELGLTPREREVLELVALGATNREIGERLFMAEKTASVHVSRILAKLDVRTRTEAAAVAHRLGIGA</sequence>